<dbReference type="GO" id="GO:0006631">
    <property type="term" value="P:fatty acid metabolic process"/>
    <property type="evidence" value="ECO:0007669"/>
    <property type="project" value="TreeGrafter"/>
</dbReference>
<feature type="domain" description="AMP-dependent synthetase/ligase" evidence="3">
    <location>
        <begin position="2"/>
        <end position="345"/>
    </location>
</feature>
<comment type="similarity">
    <text evidence="1">Belongs to the ATP-dependent AMP-binding enzyme family.</text>
</comment>
<dbReference type="InterPro" id="IPR045851">
    <property type="entry name" value="AMP-bd_C_sf"/>
</dbReference>
<dbReference type="Proteomes" id="UP000580474">
    <property type="component" value="Unassembled WGS sequence"/>
</dbReference>
<keyword evidence="6" id="KW-1185">Reference proteome</keyword>
<evidence type="ECO:0000313" key="6">
    <source>
        <dbReference type="Proteomes" id="UP000580474"/>
    </source>
</evidence>
<dbReference type="SUPFAM" id="SSF56801">
    <property type="entry name" value="Acetyl-CoA synthetase-like"/>
    <property type="match status" value="1"/>
</dbReference>
<feature type="domain" description="AMP-binding enzyme C-terminal" evidence="4">
    <location>
        <begin position="395"/>
        <end position="470"/>
    </location>
</feature>
<evidence type="ECO:0000256" key="2">
    <source>
        <dbReference type="ARBA" id="ARBA00022598"/>
    </source>
</evidence>
<dbReference type="Gene3D" id="3.40.50.12780">
    <property type="entry name" value="N-terminal domain of ligase-like"/>
    <property type="match status" value="1"/>
</dbReference>
<dbReference type="InterPro" id="IPR025110">
    <property type="entry name" value="AMP-bd_C"/>
</dbReference>
<dbReference type="PANTHER" id="PTHR43201:SF5">
    <property type="entry name" value="MEDIUM-CHAIN ACYL-COA LIGASE ACSF2, MITOCHONDRIAL"/>
    <property type="match status" value="1"/>
</dbReference>
<dbReference type="EC" id="6.2.1.-" evidence="5"/>
<dbReference type="PROSITE" id="PS00455">
    <property type="entry name" value="AMP_BINDING"/>
    <property type="match status" value="1"/>
</dbReference>
<name>A0A840NCV9_9PSEU</name>
<dbReference type="InterPro" id="IPR042099">
    <property type="entry name" value="ANL_N_sf"/>
</dbReference>
<accession>A0A840NCV9</accession>
<comment type="caution">
    <text evidence="5">The sequence shown here is derived from an EMBL/GenBank/DDBJ whole genome shotgun (WGS) entry which is preliminary data.</text>
</comment>
<dbReference type="Pfam" id="PF00501">
    <property type="entry name" value="AMP-binding"/>
    <property type="match status" value="1"/>
</dbReference>
<reference evidence="5 6" key="1">
    <citation type="submission" date="2020-08" db="EMBL/GenBank/DDBJ databases">
        <title>Sequencing the genomes of 1000 actinobacteria strains.</title>
        <authorList>
            <person name="Klenk H.-P."/>
        </authorList>
    </citation>
    <scope>NUCLEOTIDE SEQUENCE [LARGE SCALE GENOMIC DNA]</scope>
    <source>
        <strain evidence="5 6">DSM 45582</strain>
    </source>
</reference>
<sequence>MTPHRTALRHDGRSTTYAELDVRVRRLAHGLRAAGVRPGDRVAYLGPNHPAYLEVLFACGSTGAVFVPVNFRLTAPEIEHVLDDSGATLLIHTSEHAATVAALTTRARPVAVAADGEIGLGADTPAERVDLPVGTDDPCLIMYTSGSTGRAKGVVLTHGNLTWNCVNVLVETDLAADECALVAAPLFHAAALGMVCLPTLLKGGTVVLHSSFDPAAALAAIERERVTLMFGVPAMYDALAAHERWLDTDLSGVRTLLCGGSPVPTATIRRYLERGLSFVQGYGMTETAPGALLLDREHATGKIGSAGVPSFFTDVRVVGESGRDVDPREHGEVLVSGPNVMPGYWGLPAETAEVLRDGWFHSGDVATVDADGYVYIVDRLKDMFISGGENVHPAEVENAVHGFPGVAACAVIGVPDAKWGEVGRAVVVPAPGTTIDPAALLEYLRGRLAGYKVPRSVRFADHLPTTGSGKIRKAEVRDLHGD</sequence>
<evidence type="ECO:0000259" key="3">
    <source>
        <dbReference type="Pfam" id="PF00501"/>
    </source>
</evidence>
<dbReference type="NCBIfam" id="NF004837">
    <property type="entry name" value="PRK06187.1"/>
    <property type="match status" value="1"/>
</dbReference>
<dbReference type="PANTHER" id="PTHR43201">
    <property type="entry name" value="ACYL-COA SYNTHETASE"/>
    <property type="match status" value="1"/>
</dbReference>
<dbReference type="AlphaFoldDB" id="A0A840NCV9"/>
<dbReference type="EMBL" id="JACHIV010000001">
    <property type="protein sequence ID" value="MBB5068771.1"/>
    <property type="molecule type" value="Genomic_DNA"/>
</dbReference>
<dbReference type="Gene3D" id="3.30.300.30">
    <property type="match status" value="1"/>
</dbReference>
<evidence type="ECO:0000259" key="4">
    <source>
        <dbReference type="Pfam" id="PF13193"/>
    </source>
</evidence>
<proteinExistence type="inferred from homology"/>
<protein>
    <submittedName>
        <fullName evidence="5">Fatty-acyl-CoA synthase</fullName>
        <ecNumber evidence="5">6.2.1.-</ecNumber>
    </submittedName>
</protein>
<dbReference type="Pfam" id="PF13193">
    <property type="entry name" value="AMP-binding_C"/>
    <property type="match status" value="1"/>
</dbReference>
<dbReference type="InterPro" id="IPR020845">
    <property type="entry name" value="AMP-binding_CS"/>
</dbReference>
<keyword evidence="2 5" id="KW-0436">Ligase</keyword>
<dbReference type="CDD" id="cd17631">
    <property type="entry name" value="FACL_FadD13-like"/>
    <property type="match status" value="1"/>
</dbReference>
<dbReference type="InterPro" id="IPR000873">
    <property type="entry name" value="AMP-dep_synth/lig_dom"/>
</dbReference>
<dbReference type="GO" id="GO:0031956">
    <property type="term" value="F:medium-chain fatty acid-CoA ligase activity"/>
    <property type="evidence" value="ECO:0007669"/>
    <property type="project" value="TreeGrafter"/>
</dbReference>
<organism evidence="5 6">
    <name type="scientific">Saccharopolyspora gloriosae</name>
    <dbReference type="NCBI Taxonomy" id="455344"/>
    <lineage>
        <taxon>Bacteria</taxon>
        <taxon>Bacillati</taxon>
        <taxon>Actinomycetota</taxon>
        <taxon>Actinomycetes</taxon>
        <taxon>Pseudonocardiales</taxon>
        <taxon>Pseudonocardiaceae</taxon>
        <taxon>Saccharopolyspora</taxon>
    </lineage>
</organism>
<evidence type="ECO:0000313" key="5">
    <source>
        <dbReference type="EMBL" id="MBB5068771.1"/>
    </source>
</evidence>
<gene>
    <name evidence="5" type="ORF">BJ969_001859</name>
</gene>
<evidence type="ECO:0000256" key="1">
    <source>
        <dbReference type="ARBA" id="ARBA00006432"/>
    </source>
</evidence>